<keyword evidence="2" id="KW-1185">Reference proteome</keyword>
<protein>
    <submittedName>
        <fullName evidence="1">Uncharacterized protein</fullName>
    </submittedName>
</protein>
<comment type="caution">
    <text evidence="1">The sequence shown here is derived from an EMBL/GenBank/DDBJ whole genome shotgun (WGS) entry which is preliminary data.</text>
</comment>
<evidence type="ECO:0000313" key="1">
    <source>
        <dbReference type="EMBL" id="CAD8122016.1"/>
    </source>
</evidence>
<dbReference type="Proteomes" id="UP000692954">
    <property type="component" value="Unassembled WGS sequence"/>
</dbReference>
<proteinExistence type="predicted"/>
<accession>A0A8S1R1S4</accession>
<evidence type="ECO:0000313" key="2">
    <source>
        <dbReference type="Proteomes" id="UP000692954"/>
    </source>
</evidence>
<dbReference type="EMBL" id="CAJJDN010000136">
    <property type="protein sequence ID" value="CAD8122016.1"/>
    <property type="molecule type" value="Genomic_DNA"/>
</dbReference>
<gene>
    <name evidence="1" type="ORF">PSON_ATCC_30995.1.T1360004</name>
</gene>
<dbReference type="AlphaFoldDB" id="A0A8S1R1S4"/>
<sequence>MNWAYIQLNPDIDLYDIKLIKPPTKDGQSNCSQTIRSVIYFRYNQIKQEKQTNIKEWHNKLPNNTRIMNLKIEQILQQAIQRMSNSLNWIANSINNFTNTNYI</sequence>
<organism evidence="1 2">
    <name type="scientific">Paramecium sonneborni</name>
    <dbReference type="NCBI Taxonomy" id="65129"/>
    <lineage>
        <taxon>Eukaryota</taxon>
        <taxon>Sar</taxon>
        <taxon>Alveolata</taxon>
        <taxon>Ciliophora</taxon>
        <taxon>Intramacronucleata</taxon>
        <taxon>Oligohymenophorea</taxon>
        <taxon>Peniculida</taxon>
        <taxon>Parameciidae</taxon>
        <taxon>Paramecium</taxon>
    </lineage>
</organism>
<name>A0A8S1R1S4_9CILI</name>
<reference evidence="1" key="1">
    <citation type="submission" date="2021-01" db="EMBL/GenBank/DDBJ databases">
        <authorList>
            <consortium name="Genoscope - CEA"/>
            <person name="William W."/>
        </authorList>
    </citation>
    <scope>NUCLEOTIDE SEQUENCE</scope>
</reference>